<evidence type="ECO:0000256" key="9">
    <source>
        <dbReference type="ARBA" id="ARBA00022840"/>
    </source>
</evidence>
<feature type="domain" description="Histidine kinase" evidence="14">
    <location>
        <begin position="281"/>
        <end position="489"/>
    </location>
</feature>
<dbReference type="AlphaFoldDB" id="A0A4Q7LJW9"/>
<keyword evidence="5" id="KW-0808">Transferase</keyword>
<evidence type="ECO:0000256" key="7">
    <source>
        <dbReference type="ARBA" id="ARBA00022741"/>
    </source>
</evidence>
<proteinExistence type="predicted"/>
<evidence type="ECO:0000256" key="4">
    <source>
        <dbReference type="ARBA" id="ARBA00022553"/>
    </source>
</evidence>
<keyword evidence="17" id="KW-1185">Reference proteome</keyword>
<evidence type="ECO:0000256" key="6">
    <source>
        <dbReference type="ARBA" id="ARBA00022692"/>
    </source>
</evidence>
<dbReference type="GO" id="GO:0000160">
    <property type="term" value="P:phosphorelay signal transduction system"/>
    <property type="evidence" value="ECO:0007669"/>
    <property type="project" value="UniProtKB-KW"/>
</dbReference>
<dbReference type="InterPro" id="IPR003594">
    <property type="entry name" value="HATPase_dom"/>
</dbReference>
<evidence type="ECO:0000313" key="17">
    <source>
        <dbReference type="Proteomes" id="UP000293433"/>
    </source>
</evidence>
<feature type="transmembrane region" description="Helical" evidence="13">
    <location>
        <begin position="193"/>
        <end position="214"/>
    </location>
</feature>
<keyword evidence="4" id="KW-0597">Phosphoprotein</keyword>
<dbReference type="GO" id="GO:0005886">
    <property type="term" value="C:plasma membrane"/>
    <property type="evidence" value="ECO:0007669"/>
    <property type="project" value="TreeGrafter"/>
</dbReference>
<comment type="caution">
    <text evidence="16">The sequence shown here is derived from an EMBL/GenBank/DDBJ whole genome shotgun (WGS) entry which is preliminary data.</text>
</comment>
<evidence type="ECO:0000313" key="16">
    <source>
        <dbReference type="EMBL" id="RZS54935.1"/>
    </source>
</evidence>
<evidence type="ECO:0000259" key="14">
    <source>
        <dbReference type="PROSITE" id="PS50109"/>
    </source>
</evidence>
<dbReference type="SUPFAM" id="SSF55874">
    <property type="entry name" value="ATPase domain of HSP90 chaperone/DNA topoisomerase II/histidine kinase"/>
    <property type="match status" value="1"/>
</dbReference>
<keyword evidence="6 13" id="KW-0812">Transmembrane</keyword>
<dbReference type="PROSITE" id="PS50885">
    <property type="entry name" value="HAMP"/>
    <property type="match status" value="1"/>
</dbReference>
<comment type="subcellular location">
    <subcellularLocation>
        <location evidence="2">Membrane</location>
    </subcellularLocation>
</comment>
<feature type="domain" description="HAMP" evidence="15">
    <location>
        <begin position="217"/>
        <end position="273"/>
    </location>
</feature>
<dbReference type="RefSeq" id="WP_207224810.1">
    <property type="nucleotide sequence ID" value="NZ_SGWV01000009.1"/>
</dbReference>
<feature type="transmembrane region" description="Helical" evidence="13">
    <location>
        <begin position="20"/>
        <end position="43"/>
    </location>
</feature>
<keyword evidence="12 13" id="KW-0472">Membrane</keyword>
<dbReference type="GO" id="GO:0004673">
    <property type="term" value="F:protein histidine kinase activity"/>
    <property type="evidence" value="ECO:0007669"/>
    <property type="project" value="UniProtKB-EC"/>
</dbReference>
<dbReference type="Pfam" id="PF02518">
    <property type="entry name" value="HATPase_c"/>
    <property type="match status" value="1"/>
</dbReference>
<name>A0A4Q7LJW9_9BURK</name>
<evidence type="ECO:0000256" key="3">
    <source>
        <dbReference type="ARBA" id="ARBA00012438"/>
    </source>
</evidence>
<evidence type="ECO:0000256" key="8">
    <source>
        <dbReference type="ARBA" id="ARBA00022777"/>
    </source>
</evidence>
<gene>
    <name evidence="16" type="ORF">EV685_2421</name>
</gene>
<organism evidence="16 17">
    <name type="scientific">Sphaerotilus mobilis</name>
    <dbReference type="NCBI Taxonomy" id="47994"/>
    <lineage>
        <taxon>Bacteria</taxon>
        <taxon>Pseudomonadati</taxon>
        <taxon>Pseudomonadota</taxon>
        <taxon>Betaproteobacteria</taxon>
        <taxon>Burkholderiales</taxon>
        <taxon>Sphaerotilaceae</taxon>
        <taxon>Sphaerotilus</taxon>
    </lineage>
</organism>
<sequence length="493" mass="52785">MNTGLSVIGRLRDSLRARLLALTLAGICVALLLAGWGLSALFARHVERQTEAMLRLHLDQLTGHVERSPDGSPQVDASALLDPRWRRPSSGLYWQVDTAERRGAARSRSLWDSALTLPDDTPAPGELHAHRVAGPFEPALIVLERVVVPPDAVPVNEDVDRPDPITSTLATTPHWRLIVAVDAAEVDAATRPFIGSLAASLALLGLLLMLAALAQVRLGLAPLRGLQRALAELRDGRQQRLVAPDAGAAFPAEVQPLIDDFNQVLERQSQWIARARSQAGNLAHAVKTPLAVLANQAAPHAAADGPLGELARHVAEQVDTARRQVDWHLARARSAALAGGSGLRTPVAPQVDGLVRVMARVHQARELRIDWDADPPELAFLGEPQDLQELLGNLIDNACKWARQRVVIDAAWDTSGRLRLQVDDDGPGLDAAQREAVLQRGVRADEQVPGHGLGLAIVRESVALYGGELTLSTSPLGGLRVTVFLPGAPGLPG</sequence>
<dbReference type="InterPro" id="IPR003660">
    <property type="entry name" value="HAMP_dom"/>
</dbReference>
<dbReference type="PROSITE" id="PS50109">
    <property type="entry name" value="HIS_KIN"/>
    <property type="match status" value="1"/>
</dbReference>
<dbReference type="EC" id="2.7.13.3" evidence="3"/>
<evidence type="ECO:0000256" key="5">
    <source>
        <dbReference type="ARBA" id="ARBA00022679"/>
    </source>
</evidence>
<dbReference type="PRINTS" id="PR00344">
    <property type="entry name" value="BCTRLSENSOR"/>
</dbReference>
<evidence type="ECO:0000256" key="11">
    <source>
        <dbReference type="ARBA" id="ARBA00023012"/>
    </source>
</evidence>
<keyword evidence="11" id="KW-0902">Two-component regulatory system</keyword>
<evidence type="ECO:0000256" key="13">
    <source>
        <dbReference type="SAM" id="Phobius"/>
    </source>
</evidence>
<dbReference type="InterPro" id="IPR004358">
    <property type="entry name" value="Sig_transdc_His_kin-like_C"/>
</dbReference>
<keyword evidence="10 13" id="KW-1133">Transmembrane helix</keyword>
<dbReference type="InterPro" id="IPR036890">
    <property type="entry name" value="HATPase_C_sf"/>
</dbReference>
<dbReference type="PANTHER" id="PTHR45436:SF5">
    <property type="entry name" value="SENSOR HISTIDINE KINASE TRCS"/>
    <property type="match status" value="1"/>
</dbReference>
<evidence type="ECO:0000256" key="1">
    <source>
        <dbReference type="ARBA" id="ARBA00000085"/>
    </source>
</evidence>
<dbReference type="InterPro" id="IPR005467">
    <property type="entry name" value="His_kinase_dom"/>
</dbReference>
<dbReference type="SMART" id="SM00387">
    <property type="entry name" value="HATPase_c"/>
    <property type="match status" value="1"/>
</dbReference>
<comment type="catalytic activity">
    <reaction evidence="1">
        <text>ATP + protein L-histidine = ADP + protein N-phospho-L-histidine.</text>
        <dbReference type="EC" id="2.7.13.3"/>
    </reaction>
</comment>
<evidence type="ECO:0000256" key="12">
    <source>
        <dbReference type="ARBA" id="ARBA00023136"/>
    </source>
</evidence>
<protein>
    <recommendedName>
        <fullName evidence="3">histidine kinase</fullName>
        <ecNumber evidence="3">2.7.13.3</ecNumber>
    </recommendedName>
</protein>
<keyword evidence="7" id="KW-0547">Nucleotide-binding</keyword>
<keyword evidence="9" id="KW-0067">ATP-binding</keyword>
<keyword evidence="8 16" id="KW-0418">Kinase</keyword>
<dbReference type="EMBL" id="SGWV01000009">
    <property type="protein sequence ID" value="RZS54935.1"/>
    <property type="molecule type" value="Genomic_DNA"/>
</dbReference>
<dbReference type="Proteomes" id="UP000293433">
    <property type="component" value="Unassembled WGS sequence"/>
</dbReference>
<evidence type="ECO:0000256" key="2">
    <source>
        <dbReference type="ARBA" id="ARBA00004370"/>
    </source>
</evidence>
<evidence type="ECO:0000256" key="10">
    <source>
        <dbReference type="ARBA" id="ARBA00022989"/>
    </source>
</evidence>
<evidence type="ECO:0000259" key="15">
    <source>
        <dbReference type="PROSITE" id="PS50885"/>
    </source>
</evidence>
<dbReference type="InterPro" id="IPR050428">
    <property type="entry name" value="TCS_sensor_his_kinase"/>
</dbReference>
<accession>A0A4Q7LJW9</accession>
<reference evidence="16 17" key="1">
    <citation type="submission" date="2019-02" db="EMBL/GenBank/DDBJ databases">
        <title>Genomic Encyclopedia of Type Strains, Phase IV (KMG-IV): sequencing the most valuable type-strain genomes for metagenomic binning, comparative biology and taxonomic classification.</title>
        <authorList>
            <person name="Goeker M."/>
        </authorList>
    </citation>
    <scope>NUCLEOTIDE SEQUENCE [LARGE SCALE GENOMIC DNA]</scope>
    <source>
        <strain evidence="16 17">DSM 10617</strain>
    </source>
</reference>
<dbReference type="PANTHER" id="PTHR45436">
    <property type="entry name" value="SENSOR HISTIDINE KINASE YKOH"/>
    <property type="match status" value="1"/>
</dbReference>
<dbReference type="Gene3D" id="3.30.565.10">
    <property type="entry name" value="Histidine kinase-like ATPase, C-terminal domain"/>
    <property type="match status" value="1"/>
</dbReference>
<dbReference type="InterPro" id="IPR058619">
    <property type="entry name" value="PhoQ/CarS-like_HATPase"/>
</dbReference>
<dbReference type="CDD" id="cd16954">
    <property type="entry name" value="HATPase_PhoQ-like"/>
    <property type="match status" value="1"/>
</dbReference>